<keyword evidence="1" id="KW-1133">Transmembrane helix</keyword>
<reference evidence="3" key="1">
    <citation type="submission" date="2021-01" db="EMBL/GenBank/DDBJ databases">
        <title>Whole genome shotgun sequence of Planosporangium flavigriseum NBRC 105377.</title>
        <authorList>
            <person name="Komaki H."/>
            <person name="Tamura T."/>
        </authorList>
    </citation>
    <scope>NUCLEOTIDE SEQUENCE</scope>
    <source>
        <strain evidence="3">NBRC 105377</strain>
    </source>
</reference>
<dbReference type="CDD" id="cd01949">
    <property type="entry name" value="GGDEF"/>
    <property type="match status" value="1"/>
</dbReference>
<proteinExistence type="predicted"/>
<name>A0A8J3PM77_9ACTN</name>
<dbReference type="GO" id="GO:0052621">
    <property type="term" value="F:diguanylate cyclase activity"/>
    <property type="evidence" value="ECO:0007669"/>
    <property type="project" value="TreeGrafter"/>
</dbReference>
<accession>A0A8J3PM77</accession>
<evidence type="ECO:0000313" key="4">
    <source>
        <dbReference type="Proteomes" id="UP000653674"/>
    </source>
</evidence>
<dbReference type="Gene3D" id="3.30.70.270">
    <property type="match status" value="1"/>
</dbReference>
<gene>
    <name evidence="3" type="ORF">Pfl04_30310</name>
</gene>
<feature type="transmembrane region" description="Helical" evidence="1">
    <location>
        <begin position="217"/>
        <end position="233"/>
    </location>
</feature>
<comment type="caution">
    <text evidence="3">The sequence shown here is derived from an EMBL/GenBank/DDBJ whole genome shotgun (WGS) entry which is preliminary data.</text>
</comment>
<evidence type="ECO:0000313" key="3">
    <source>
        <dbReference type="EMBL" id="GIG74627.1"/>
    </source>
</evidence>
<dbReference type="InterPro" id="IPR043128">
    <property type="entry name" value="Rev_trsase/Diguanyl_cyclase"/>
</dbReference>
<evidence type="ECO:0000259" key="2">
    <source>
        <dbReference type="PROSITE" id="PS50887"/>
    </source>
</evidence>
<feature type="transmembrane region" description="Helical" evidence="1">
    <location>
        <begin position="278"/>
        <end position="296"/>
    </location>
</feature>
<dbReference type="EMBL" id="BONU01000020">
    <property type="protein sequence ID" value="GIG74627.1"/>
    <property type="molecule type" value="Genomic_DNA"/>
</dbReference>
<dbReference type="SUPFAM" id="SSF55073">
    <property type="entry name" value="Nucleotide cyclase"/>
    <property type="match status" value="1"/>
</dbReference>
<dbReference type="Proteomes" id="UP000653674">
    <property type="component" value="Unassembled WGS sequence"/>
</dbReference>
<dbReference type="InterPro" id="IPR029787">
    <property type="entry name" value="Nucleotide_cyclase"/>
</dbReference>
<dbReference type="InterPro" id="IPR000160">
    <property type="entry name" value="GGDEF_dom"/>
</dbReference>
<dbReference type="Pfam" id="PF00990">
    <property type="entry name" value="GGDEF"/>
    <property type="match status" value="1"/>
</dbReference>
<dbReference type="PROSITE" id="PS50887">
    <property type="entry name" value="GGDEF"/>
    <property type="match status" value="1"/>
</dbReference>
<dbReference type="SMART" id="SM00267">
    <property type="entry name" value="GGDEF"/>
    <property type="match status" value="1"/>
</dbReference>
<dbReference type="RefSeq" id="WP_203981383.1">
    <property type="nucleotide sequence ID" value="NZ_BONU01000020.1"/>
</dbReference>
<feature type="transmembrane region" description="Helical" evidence="1">
    <location>
        <begin position="118"/>
        <end position="142"/>
    </location>
</feature>
<feature type="transmembrane region" description="Helical" evidence="1">
    <location>
        <begin position="148"/>
        <end position="172"/>
    </location>
</feature>
<dbReference type="PANTHER" id="PTHR45138:SF9">
    <property type="entry name" value="DIGUANYLATE CYCLASE DGCM-RELATED"/>
    <property type="match status" value="1"/>
</dbReference>
<feature type="transmembrane region" description="Helical" evidence="1">
    <location>
        <begin position="254"/>
        <end position="272"/>
    </location>
</feature>
<dbReference type="AlphaFoldDB" id="A0A8J3PM77"/>
<feature type="domain" description="GGDEF" evidence="2">
    <location>
        <begin position="346"/>
        <end position="468"/>
    </location>
</feature>
<evidence type="ECO:0000256" key="1">
    <source>
        <dbReference type="SAM" id="Phobius"/>
    </source>
</evidence>
<keyword evidence="1" id="KW-0472">Membrane</keyword>
<dbReference type="NCBIfam" id="TIGR00254">
    <property type="entry name" value="GGDEF"/>
    <property type="match status" value="1"/>
</dbReference>
<feature type="transmembrane region" description="Helical" evidence="1">
    <location>
        <begin position="89"/>
        <end position="106"/>
    </location>
</feature>
<sequence length="472" mass="50194">MIAALAVAAAAYLAVPAPVGTLARAGYYLAVAAMALAAAVVGVRLNRPRRTRAWVLFLLGLACRFVGDVSWTVLATVLHVSPFPSVADVAYLASFPLMGLGLALMVRSREPRHDRSASLDTAIIVTGTAVLAGVFVIAPILTDTTRDLFSRAITTAYPVGDLVLLAVLARLWTTSGLVPRAYRFLGTGVAFLLAGDLGYDVVFLTTGVMPNGPWFDLSYLIAYVCLAATTLHPSMRGLTEPAVVTDDRMTRPRLVVLAVASALAPTALLIEGLRGGPLLWQVIAPGSILLSTLAVTRVGGLLQTIQAQASQVAILARTDALTGVPNRRSWDAELARALAGARTDGQRPFVALLDLDHFKDFNDTHGHPAGDALLKQAAAAWRAALPHDAVLARYGGEEFTILLRGHTYQQAYTVVETLRTVTPLQQTFSAGLAAWDGIEEPSALVARADEQLYEAKRAGRACTMPAQAVHHR</sequence>
<protein>
    <recommendedName>
        <fullName evidence="2">GGDEF domain-containing protein</fullName>
    </recommendedName>
</protein>
<dbReference type="InterPro" id="IPR050469">
    <property type="entry name" value="Diguanylate_Cyclase"/>
</dbReference>
<dbReference type="PANTHER" id="PTHR45138">
    <property type="entry name" value="REGULATORY COMPONENTS OF SENSORY TRANSDUCTION SYSTEM"/>
    <property type="match status" value="1"/>
</dbReference>
<feature type="transmembrane region" description="Helical" evidence="1">
    <location>
        <begin position="184"/>
        <end position="205"/>
    </location>
</feature>
<keyword evidence="1" id="KW-0812">Transmembrane</keyword>
<keyword evidence="4" id="KW-1185">Reference proteome</keyword>
<organism evidence="3 4">
    <name type="scientific">Planosporangium flavigriseum</name>
    <dbReference type="NCBI Taxonomy" id="373681"/>
    <lineage>
        <taxon>Bacteria</taxon>
        <taxon>Bacillati</taxon>
        <taxon>Actinomycetota</taxon>
        <taxon>Actinomycetes</taxon>
        <taxon>Micromonosporales</taxon>
        <taxon>Micromonosporaceae</taxon>
        <taxon>Planosporangium</taxon>
    </lineage>
</organism>
<feature type="transmembrane region" description="Helical" evidence="1">
    <location>
        <begin position="26"/>
        <end position="43"/>
    </location>
</feature>
<feature type="transmembrane region" description="Helical" evidence="1">
    <location>
        <begin position="55"/>
        <end position="77"/>
    </location>
</feature>